<name>A0A0A9FQ44_ARUDO</name>
<evidence type="ECO:0000313" key="1">
    <source>
        <dbReference type="EMBL" id="JAE12426.1"/>
    </source>
</evidence>
<protein>
    <submittedName>
        <fullName evidence="1">Uncharacterized protein</fullName>
    </submittedName>
</protein>
<sequence>MGIHVVSKICSFSQYMFELLETVAPVTDTSSRLVVCSFDIEV</sequence>
<reference evidence="1" key="2">
    <citation type="journal article" date="2015" name="Data Brief">
        <title>Shoot transcriptome of the giant reed, Arundo donax.</title>
        <authorList>
            <person name="Barrero R.A."/>
            <person name="Guerrero F.D."/>
            <person name="Moolhuijzen P."/>
            <person name="Goolsby J.A."/>
            <person name="Tidwell J."/>
            <person name="Bellgard S.E."/>
            <person name="Bellgard M.I."/>
        </authorList>
    </citation>
    <scope>NUCLEOTIDE SEQUENCE</scope>
    <source>
        <tissue evidence="1">Shoot tissue taken approximately 20 cm above the soil surface</tissue>
    </source>
</reference>
<accession>A0A0A9FQ44</accession>
<proteinExistence type="predicted"/>
<dbReference type="AlphaFoldDB" id="A0A0A9FQ44"/>
<organism evidence="1">
    <name type="scientific">Arundo donax</name>
    <name type="common">Giant reed</name>
    <name type="synonym">Donax arundinaceus</name>
    <dbReference type="NCBI Taxonomy" id="35708"/>
    <lineage>
        <taxon>Eukaryota</taxon>
        <taxon>Viridiplantae</taxon>
        <taxon>Streptophyta</taxon>
        <taxon>Embryophyta</taxon>
        <taxon>Tracheophyta</taxon>
        <taxon>Spermatophyta</taxon>
        <taxon>Magnoliopsida</taxon>
        <taxon>Liliopsida</taxon>
        <taxon>Poales</taxon>
        <taxon>Poaceae</taxon>
        <taxon>PACMAD clade</taxon>
        <taxon>Arundinoideae</taxon>
        <taxon>Arundineae</taxon>
        <taxon>Arundo</taxon>
    </lineage>
</organism>
<dbReference type="EMBL" id="GBRH01185470">
    <property type="protein sequence ID" value="JAE12426.1"/>
    <property type="molecule type" value="Transcribed_RNA"/>
</dbReference>
<reference evidence="1" key="1">
    <citation type="submission" date="2014-09" db="EMBL/GenBank/DDBJ databases">
        <authorList>
            <person name="Magalhaes I.L.F."/>
            <person name="Oliveira U."/>
            <person name="Santos F.R."/>
            <person name="Vidigal T.H.D.A."/>
            <person name="Brescovit A.D."/>
            <person name="Santos A.J."/>
        </authorList>
    </citation>
    <scope>NUCLEOTIDE SEQUENCE</scope>
    <source>
        <tissue evidence="1">Shoot tissue taken approximately 20 cm above the soil surface</tissue>
    </source>
</reference>